<feature type="compositionally biased region" description="Low complexity" evidence="6">
    <location>
        <begin position="22"/>
        <end position="31"/>
    </location>
</feature>
<dbReference type="SUPFAM" id="SSF88946">
    <property type="entry name" value="Sigma2 domain of RNA polymerase sigma factors"/>
    <property type="match status" value="1"/>
</dbReference>
<dbReference type="Pfam" id="PF04539">
    <property type="entry name" value="Sigma70_r3"/>
    <property type="match status" value="1"/>
</dbReference>
<dbReference type="InterPro" id="IPR050239">
    <property type="entry name" value="Sigma-70_RNA_pol_init_factors"/>
</dbReference>
<dbReference type="InterPro" id="IPR007630">
    <property type="entry name" value="RNA_pol_sigma70_r4"/>
</dbReference>
<dbReference type="EMBL" id="JBHSEH010000016">
    <property type="protein sequence ID" value="MFC4427033.1"/>
    <property type="molecule type" value="Genomic_DNA"/>
</dbReference>
<feature type="DNA-binding region" description="H-T-H motif" evidence="5">
    <location>
        <begin position="357"/>
        <end position="376"/>
    </location>
</feature>
<dbReference type="InterPro" id="IPR036388">
    <property type="entry name" value="WH-like_DNA-bd_sf"/>
</dbReference>
<comment type="similarity">
    <text evidence="5">Belongs to the sigma-70 factor family. RpoD/SigA subfamily.</text>
</comment>
<comment type="caution">
    <text evidence="8">The sequence shown here is derived from an EMBL/GenBank/DDBJ whole genome shotgun (WGS) entry which is preliminary data.</text>
</comment>
<evidence type="ECO:0000256" key="3">
    <source>
        <dbReference type="ARBA" id="ARBA00023125"/>
    </source>
</evidence>
<dbReference type="Gene3D" id="1.10.10.10">
    <property type="entry name" value="Winged helix-like DNA-binding domain superfamily/Winged helix DNA-binding domain"/>
    <property type="match status" value="2"/>
</dbReference>
<comment type="caution">
    <text evidence="5">Lacks conserved residue(s) required for the propagation of feature annotation.</text>
</comment>
<dbReference type="Pfam" id="PF04545">
    <property type="entry name" value="Sigma70_r4"/>
    <property type="match status" value="1"/>
</dbReference>
<name>A0ABV8XT64_9DEIO</name>
<organism evidence="8 9">
    <name type="scientific">Deinococcus navajonensis</name>
    <dbReference type="NCBI Taxonomy" id="309884"/>
    <lineage>
        <taxon>Bacteria</taxon>
        <taxon>Thermotogati</taxon>
        <taxon>Deinococcota</taxon>
        <taxon>Deinococci</taxon>
        <taxon>Deinococcales</taxon>
        <taxon>Deinococcaceae</taxon>
        <taxon>Deinococcus</taxon>
    </lineage>
</organism>
<evidence type="ECO:0000256" key="5">
    <source>
        <dbReference type="HAMAP-Rule" id="MF_00963"/>
    </source>
</evidence>
<dbReference type="InterPro" id="IPR007627">
    <property type="entry name" value="RNA_pol_sigma70_r2"/>
</dbReference>
<evidence type="ECO:0000256" key="1">
    <source>
        <dbReference type="ARBA" id="ARBA00023015"/>
    </source>
</evidence>
<keyword evidence="2 5" id="KW-0731">Sigma factor</keyword>
<dbReference type="InterPro" id="IPR000943">
    <property type="entry name" value="RNA_pol_sigma70"/>
</dbReference>
<proteinExistence type="inferred from homology"/>
<keyword evidence="3 5" id="KW-0238">DNA-binding</keyword>
<comment type="subcellular location">
    <subcellularLocation>
        <location evidence="5">Cytoplasm</location>
    </subcellularLocation>
</comment>
<dbReference type="InterPro" id="IPR009042">
    <property type="entry name" value="RNA_pol_sigma70_r1_2"/>
</dbReference>
<protein>
    <recommendedName>
        <fullName evidence="5">RNA polymerase sigma factor SigA</fullName>
    </recommendedName>
</protein>
<feature type="compositionally biased region" description="Polar residues" evidence="6">
    <location>
        <begin position="1"/>
        <end position="10"/>
    </location>
</feature>
<dbReference type="PRINTS" id="PR00046">
    <property type="entry name" value="SIGMA70FCT"/>
</dbReference>
<gene>
    <name evidence="5" type="primary">sigA</name>
    <name evidence="8" type="ORF">ACFOZ9_12515</name>
</gene>
<comment type="function">
    <text evidence="5">Sigma factors are initiation factors that promote the attachment of RNA polymerase to specific initiation sites and are then released. This sigma factor is the primary sigma factor during exponential growth.</text>
</comment>
<feature type="region of interest" description="Sigma-70 factor domain-2" evidence="5">
    <location>
        <begin position="161"/>
        <end position="231"/>
    </location>
</feature>
<dbReference type="PANTHER" id="PTHR30603">
    <property type="entry name" value="RNA POLYMERASE SIGMA FACTOR RPO"/>
    <property type="match status" value="1"/>
</dbReference>
<dbReference type="PANTHER" id="PTHR30603:SF60">
    <property type="entry name" value="RNA POLYMERASE SIGMA FACTOR RPOD"/>
    <property type="match status" value="1"/>
</dbReference>
<dbReference type="RefSeq" id="WP_380040119.1">
    <property type="nucleotide sequence ID" value="NZ_JBHSEH010000016.1"/>
</dbReference>
<reference evidence="9" key="1">
    <citation type="journal article" date="2019" name="Int. J. Syst. Evol. Microbiol.">
        <title>The Global Catalogue of Microorganisms (GCM) 10K type strain sequencing project: providing services to taxonomists for standard genome sequencing and annotation.</title>
        <authorList>
            <consortium name="The Broad Institute Genomics Platform"/>
            <consortium name="The Broad Institute Genome Sequencing Center for Infectious Disease"/>
            <person name="Wu L."/>
            <person name="Ma J."/>
        </authorList>
    </citation>
    <scope>NUCLEOTIDE SEQUENCE [LARGE SCALE GENOMIC DNA]</scope>
    <source>
        <strain evidence="9">CCUG 56029</strain>
    </source>
</reference>
<dbReference type="Gene3D" id="1.10.601.10">
    <property type="entry name" value="RNA Polymerase Primary Sigma Factor"/>
    <property type="match status" value="1"/>
</dbReference>
<dbReference type="CDD" id="cd06171">
    <property type="entry name" value="Sigma70_r4"/>
    <property type="match status" value="1"/>
</dbReference>
<dbReference type="InterPro" id="IPR013325">
    <property type="entry name" value="RNA_pol_sigma_r2"/>
</dbReference>
<dbReference type="Proteomes" id="UP001595998">
    <property type="component" value="Unassembled WGS sequence"/>
</dbReference>
<feature type="domain" description="RNA polymerase sigma-70" evidence="7">
    <location>
        <begin position="356"/>
        <end position="382"/>
    </location>
</feature>
<dbReference type="HAMAP" id="MF_00963">
    <property type="entry name" value="Sigma70_RpoD_SigA"/>
    <property type="match status" value="1"/>
</dbReference>
<dbReference type="Pfam" id="PF00140">
    <property type="entry name" value="Sigma70_r1_2"/>
    <property type="match status" value="1"/>
</dbReference>
<dbReference type="InterPro" id="IPR028630">
    <property type="entry name" value="Sigma70_RpoD"/>
</dbReference>
<evidence type="ECO:0000256" key="4">
    <source>
        <dbReference type="ARBA" id="ARBA00023163"/>
    </source>
</evidence>
<feature type="region of interest" description="Disordered" evidence="6">
    <location>
        <begin position="1"/>
        <end position="35"/>
    </location>
</feature>
<dbReference type="Pfam" id="PF04542">
    <property type="entry name" value="Sigma70_r2"/>
    <property type="match status" value="1"/>
</dbReference>
<evidence type="ECO:0000259" key="7">
    <source>
        <dbReference type="PROSITE" id="PS00716"/>
    </source>
</evidence>
<feature type="short sequence motif" description="Interaction with polymerase core subunit RpoC" evidence="5">
    <location>
        <begin position="185"/>
        <end position="188"/>
    </location>
</feature>
<dbReference type="InterPro" id="IPR013324">
    <property type="entry name" value="RNA_pol_sigma_r3/r4-like"/>
</dbReference>
<dbReference type="SUPFAM" id="SSF88659">
    <property type="entry name" value="Sigma3 and sigma4 domains of RNA polymerase sigma factors"/>
    <property type="match status" value="2"/>
</dbReference>
<dbReference type="InterPro" id="IPR014284">
    <property type="entry name" value="RNA_pol_sigma-70_dom"/>
</dbReference>
<keyword evidence="1 5" id="KW-0805">Transcription regulation</keyword>
<dbReference type="NCBIfam" id="TIGR02937">
    <property type="entry name" value="sigma70-ECF"/>
    <property type="match status" value="1"/>
</dbReference>
<evidence type="ECO:0000256" key="2">
    <source>
        <dbReference type="ARBA" id="ARBA00023082"/>
    </source>
</evidence>
<evidence type="ECO:0000313" key="8">
    <source>
        <dbReference type="EMBL" id="MFC4427033.1"/>
    </source>
</evidence>
<keyword evidence="9" id="KW-1185">Reference proteome</keyword>
<dbReference type="InterPro" id="IPR007624">
    <property type="entry name" value="RNA_pol_sigma70_r3"/>
</dbReference>
<accession>A0ABV8XT64</accession>
<dbReference type="PROSITE" id="PS00716">
    <property type="entry name" value="SIGMA70_2"/>
    <property type="match status" value="1"/>
</dbReference>
<sequence length="397" mass="44506">MPAKSTVNPNTPLPKRARAPRQARAATPKPAVQDVRAEVEPAADLIDLEQLAAPVDPEVLDEELDLGEELDPATASASKDADDLEIQVSADAYQGDSLRQYLHEIGQIELLSAVEEMDLARRYEEGEAARKELDSTPDLEDRHRRHLQRLVEDSEAAKKALIEANLRLVVSIAKKYANRGLNLLDLIQEGNQGLIRAVEKFEYRRGYKFSTYATWWIRQALTRAIADKSRTIRVPVHMVETINKLSRISRQLEMELSREPLAEEVAEAMGPGWDAEKVTDTQKVGHEPISLETPIGDEGDSFYGDFLPDERFGSPLQNASQTLLSEALERALSSLGERDALVLKLRNGFVDGREHTLEEVGQLLGVTRERVRQIENKALRKLKYGESLNTGLRDFLD</sequence>
<keyword evidence="5" id="KW-0963">Cytoplasm</keyword>
<comment type="subunit">
    <text evidence="5">Interacts transiently with the RNA polymerase catalytic core.</text>
</comment>
<keyword evidence="4 5" id="KW-0804">Transcription</keyword>
<evidence type="ECO:0000313" key="9">
    <source>
        <dbReference type="Proteomes" id="UP001595998"/>
    </source>
</evidence>
<evidence type="ECO:0000256" key="6">
    <source>
        <dbReference type="SAM" id="MobiDB-lite"/>
    </source>
</evidence>